<feature type="compositionally biased region" description="Polar residues" evidence="5">
    <location>
        <begin position="228"/>
        <end position="238"/>
    </location>
</feature>
<dbReference type="Gene3D" id="1.10.10.10">
    <property type="entry name" value="Winged helix-like DNA-binding domain superfamily/Winged helix DNA-binding domain"/>
    <property type="match status" value="1"/>
</dbReference>
<dbReference type="STRING" id="2880.D8LPM7"/>
<dbReference type="Gene3D" id="2.40.50.140">
    <property type="entry name" value="Nucleic acid-binding proteins"/>
    <property type="match status" value="1"/>
</dbReference>
<dbReference type="eggNOG" id="KOG3108">
    <property type="taxonomic scope" value="Eukaryota"/>
</dbReference>
<protein>
    <recommendedName>
        <fullName evidence="6">Replication protein A C-terminal domain-containing protein</fullName>
    </recommendedName>
</protein>
<dbReference type="FunFam" id="1.10.10.10:FF:000168">
    <property type="entry name" value="Replication protein A 32 kDa subunit"/>
    <property type="match status" value="1"/>
</dbReference>
<sequence length="329" mass="33967">MSSYGGFEYGGGGGGFDGGGGGGGGGFGSPGGGGGGFMGGGGTDSPAGGGGGGSGGGGQKNKEQQSLLSVNIKQVLESEMANQDSGAKIDGADVSQIKLVGCIVEVDEASTNTEYTVEDTTGRLKVKMFHNDGEGANDRAAEKRARCQVGTYVRVFGNVRSWKDDRHSVAYTMTPITDMDEVTLHALETIYTHLFNTKGPLPGKASTFGGAGVAQPMNGVGSPGFNGGSSQHGFTSPGNNSNNNNNNNMYNNSNMDPEGSKGFTPIQQKVHDQFLGADEEQGRSIAEVADSLTREGISRTDVSTAVQFLSSEGHLYSTIDDDHYRSTET</sequence>
<dbReference type="InterPro" id="IPR040260">
    <property type="entry name" value="RFA2-like"/>
</dbReference>
<feature type="compositionally biased region" description="Gly residues" evidence="5">
    <location>
        <begin position="18"/>
        <end position="59"/>
    </location>
</feature>
<evidence type="ECO:0000256" key="1">
    <source>
        <dbReference type="ARBA" id="ARBA00004123"/>
    </source>
</evidence>
<dbReference type="EMBL" id="FN648730">
    <property type="protein sequence ID" value="CBN80499.1"/>
    <property type="molecule type" value="Genomic_DNA"/>
</dbReference>
<dbReference type="GO" id="GO:0000781">
    <property type="term" value="C:chromosome, telomeric region"/>
    <property type="evidence" value="ECO:0007669"/>
    <property type="project" value="TreeGrafter"/>
</dbReference>
<accession>D8LPM7</accession>
<dbReference type="InterPro" id="IPR036388">
    <property type="entry name" value="WH-like_DNA-bd_sf"/>
</dbReference>
<evidence type="ECO:0000259" key="6">
    <source>
        <dbReference type="Pfam" id="PF08784"/>
    </source>
</evidence>
<name>D8LPM7_ECTSI</name>
<dbReference type="Proteomes" id="UP000002630">
    <property type="component" value="Linkage Group LG16"/>
</dbReference>
<dbReference type="EMBL" id="FN649741">
    <property type="protein sequence ID" value="CBN80499.1"/>
    <property type="molecule type" value="Genomic_DNA"/>
</dbReference>
<gene>
    <name evidence="7" type="ORF">Esi_0052_0197</name>
</gene>
<dbReference type="GO" id="GO:0003697">
    <property type="term" value="F:single-stranded DNA binding"/>
    <property type="evidence" value="ECO:0007669"/>
    <property type="project" value="TreeGrafter"/>
</dbReference>
<dbReference type="InterPro" id="IPR012340">
    <property type="entry name" value="NA-bd_OB-fold"/>
</dbReference>
<dbReference type="OrthoDB" id="25571at2759"/>
<reference evidence="7 8" key="1">
    <citation type="journal article" date="2010" name="Nature">
        <title>The Ectocarpus genome and the independent evolution of multicellularity in brown algae.</title>
        <authorList>
            <person name="Cock J.M."/>
            <person name="Sterck L."/>
            <person name="Rouze P."/>
            <person name="Scornet D."/>
            <person name="Allen A.E."/>
            <person name="Amoutzias G."/>
            <person name="Anthouard V."/>
            <person name="Artiguenave F."/>
            <person name="Aury J.M."/>
            <person name="Badger J.H."/>
            <person name="Beszteri B."/>
            <person name="Billiau K."/>
            <person name="Bonnet E."/>
            <person name="Bothwell J.H."/>
            <person name="Bowler C."/>
            <person name="Boyen C."/>
            <person name="Brownlee C."/>
            <person name="Carrano C.J."/>
            <person name="Charrier B."/>
            <person name="Cho G.Y."/>
            <person name="Coelho S.M."/>
            <person name="Collen J."/>
            <person name="Corre E."/>
            <person name="Da Silva C."/>
            <person name="Delage L."/>
            <person name="Delaroque N."/>
            <person name="Dittami S.M."/>
            <person name="Doulbeau S."/>
            <person name="Elias M."/>
            <person name="Farnham G."/>
            <person name="Gachon C.M."/>
            <person name="Gschloessl B."/>
            <person name="Heesch S."/>
            <person name="Jabbari K."/>
            <person name="Jubin C."/>
            <person name="Kawai H."/>
            <person name="Kimura K."/>
            <person name="Kloareg B."/>
            <person name="Kupper F.C."/>
            <person name="Lang D."/>
            <person name="Le Bail A."/>
            <person name="Leblanc C."/>
            <person name="Lerouge P."/>
            <person name="Lohr M."/>
            <person name="Lopez P.J."/>
            <person name="Martens C."/>
            <person name="Maumus F."/>
            <person name="Michel G."/>
            <person name="Miranda-Saavedra D."/>
            <person name="Morales J."/>
            <person name="Moreau H."/>
            <person name="Motomura T."/>
            <person name="Nagasato C."/>
            <person name="Napoli C.A."/>
            <person name="Nelson D.R."/>
            <person name="Nyvall-Collen P."/>
            <person name="Peters A.F."/>
            <person name="Pommier C."/>
            <person name="Potin P."/>
            <person name="Poulain J."/>
            <person name="Quesneville H."/>
            <person name="Read B."/>
            <person name="Rensing S.A."/>
            <person name="Ritter A."/>
            <person name="Rousvoal S."/>
            <person name="Samanta M."/>
            <person name="Samson G."/>
            <person name="Schroeder D.C."/>
            <person name="Segurens B."/>
            <person name="Strittmatter M."/>
            <person name="Tonon T."/>
            <person name="Tregear J.W."/>
            <person name="Valentin K."/>
            <person name="von Dassow P."/>
            <person name="Yamagishi T."/>
            <person name="Van de Peer Y."/>
            <person name="Wincker P."/>
        </authorList>
    </citation>
    <scope>NUCLEOTIDE SEQUENCE [LARGE SCALE GENOMIC DNA]</scope>
    <source>
        <strain evidence="8">Ec32 / CCAP1310/4</strain>
    </source>
</reference>
<evidence type="ECO:0000256" key="3">
    <source>
        <dbReference type="ARBA" id="ARBA00023125"/>
    </source>
</evidence>
<comment type="similarity">
    <text evidence="2">Belongs to the replication factor A protein 2 family.</text>
</comment>
<dbReference type="GO" id="GO:0000724">
    <property type="term" value="P:double-strand break repair via homologous recombination"/>
    <property type="evidence" value="ECO:0007669"/>
    <property type="project" value="TreeGrafter"/>
</dbReference>
<organism evidence="7 8">
    <name type="scientific">Ectocarpus siliculosus</name>
    <name type="common">Brown alga</name>
    <name type="synonym">Conferva siliculosa</name>
    <dbReference type="NCBI Taxonomy" id="2880"/>
    <lineage>
        <taxon>Eukaryota</taxon>
        <taxon>Sar</taxon>
        <taxon>Stramenopiles</taxon>
        <taxon>Ochrophyta</taxon>
        <taxon>PX clade</taxon>
        <taxon>Phaeophyceae</taxon>
        <taxon>Ectocarpales</taxon>
        <taxon>Ectocarpaceae</taxon>
        <taxon>Ectocarpus</taxon>
    </lineage>
</organism>
<dbReference type="PANTHER" id="PTHR13989:SF16">
    <property type="entry name" value="REPLICATION PROTEIN A2"/>
    <property type="match status" value="1"/>
</dbReference>
<dbReference type="SUPFAM" id="SSF46785">
    <property type="entry name" value="Winged helix' DNA-binding domain"/>
    <property type="match status" value="1"/>
</dbReference>
<evidence type="ECO:0000313" key="8">
    <source>
        <dbReference type="Proteomes" id="UP000002630"/>
    </source>
</evidence>
<feature type="domain" description="Replication protein A C-terminal" evidence="6">
    <location>
        <begin position="234"/>
        <end position="322"/>
    </location>
</feature>
<dbReference type="GO" id="GO:0006289">
    <property type="term" value="P:nucleotide-excision repair"/>
    <property type="evidence" value="ECO:0007669"/>
    <property type="project" value="TreeGrafter"/>
</dbReference>
<feature type="region of interest" description="Disordered" evidence="5">
    <location>
        <begin position="18"/>
        <end position="63"/>
    </location>
</feature>
<dbReference type="GO" id="GO:0005662">
    <property type="term" value="C:DNA replication factor A complex"/>
    <property type="evidence" value="ECO:0007669"/>
    <property type="project" value="TreeGrafter"/>
</dbReference>
<keyword evidence="4" id="KW-0539">Nucleus</keyword>
<dbReference type="GO" id="GO:0006260">
    <property type="term" value="P:DNA replication"/>
    <property type="evidence" value="ECO:0007669"/>
    <property type="project" value="TreeGrafter"/>
</dbReference>
<evidence type="ECO:0000256" key="5">
    <source>
        <dbReference type="SAM" id="MobiDB-lite"/>
    </source>
</evidence>
<dbReference type="InterPro" id="IPR036390">
    <property type="entry name" value="WH_DNA-bd_sf"/>
</dbReference>
<dbReference type="InParanoid" id="D8LPM7"/>
<comment type="subcellular location">
    <subcellularLocation>
        <location evidence="1">Nucleus</location>
    </subcellularLocation>
</comment>
<dbReference type="InterPro" id="IPR014892">
    <property type="entry name" value="RPA_C"/>
</dbReference>
<keyword evidence="8" id="KW-1185">Reference proteome</keyword>
<dbReference type="AlphaFoldDB" id="D8LPM7"/>
<proteinExistence type="inferred from homology"/>
<dbReference type="PANTHER" id="PTHR13989">
    <property type="entry name" value="REPLICATION PROTEIN A-RELATED"/>
    <property type="match status" value="1"/>
</dbReference>
<feature type="region of interest" description="Disordered" evidence="5">
    <location>
        <begin position="222"/>
        <end position="264"/>
    </location>
</feature>
<feature type="compositionally biased region" description="Low complexity" evidence="5">
    <location>
        <begin position="239"/>
        <end position="255"/>
    </location>
</feature>
<dbReference type="CDD" id="cd04478">
    <property type="entry name" value="RPA2_DBD_D"/>
    <property type="match status" value="1"/>
</dbReference>
<dbReference type="GO" id="GO:0035861">
    <property type="term" value="C:site of double-strand break"/>
    <property type="evidence" value="ECO:0007669"/>
    <property type="project" value="TreeGrafter"/>
</dbReference>
<evidence type="ECO:0000313" key="7">
    <source>
        <dbReference type="EMBL" id="CBN80499.1"/>
    </source>
</evidence>
<keyword evidence="3" id="KW-0238">DNA-binding</keyword>
<evidence type="ECO:0000256" key="4">
    <source>
        <dbReference type="ARBA" id="ARBA00023242"/>
    </source>
</evidence>
<dbReference type="Pfam" id="PF08784">
    <property type="entry name" value="RPA_C"/>
    <property type="match status" value="1"/>
</dbReference>
<dbReference type="OMA" id="CHIAAIA"/>
<evidence type="ECO:0000256" key="2">
    <source>
        <dbReference type="ARBA" id="ARBA00007815"/>
    </source>
</evidence>
<dbReference type="SUPFAM" id="SSF50249">
    <property type="entry name" value="Nucleic acid-binding proteins"/>
    <property type="match status" value="1"/>
</dbReference>